<organism evidence="1 2">
    <name type="scientific">Nelumbo nucifera</name>
    <name type="common">Sacred lotus</name>
    <dbReference type="NCBI Taxonomy" id="4432"/>
    <lineage>
        <taxon>Eukaryota</taxon>
        <taxon>Viridiplantae</taxon>
        <taxon>Streptophyta</taxon>
        <taxon>Embryophyta</taxon>
        <taxon>Tracheophyta</taxon>
        <taxon>Spermatophyta</taxon>
        <taxon>Magnoliopsida</taxon>
        <taxon>Proteales</taxon>
        <taxon>Nelumbonaceae</taxon>
        <taxon>Nelumbo</taxon>
    </lineage>
</organism>
<dbReference type="RefSeq" id="XP_010265469.1">
    <property type="nucleotide sequence ID" value="XM_010267167.2"/>
</dbReference>
<dbReference type="PANTHER" id="PTHR33919">
    <property type="entry name" value="OS09G0127700 PROTEIN"/>
    <property type="match status" value="1"/>
</dbReference>
<evidence type="ECO:0000313" key="1">
    <source>
        <dbReference type="Proteomes" id="UP000189703"/>
    </source>
</evidence>
<dbReference type="GeneID" id="104603194"/>
<gene>
    <name evidence="2" type="primary">LOC104603194</name>
</gene>
<protein>
    <submittedName>
        <fullName evidence="2">Uncharacterized protein LOC104603194</fullName>
    </submittedName>
</protein>
<dbReference type="OMA" id="GDMVPVY"/>
<name>A0A1U8AR58_NELNU</name>
<dbReference type="KEGG" id="nnu:104603194"/>
<sequence>MVSRATGYWRSMLCRIGGHRPFATWTTPTMKPFAPPSDAALSQALHSKTSRQVKGDLVPVYVALGMIMLSVSLGLYTAKHELLYSPTVYVRKKKRETLPELEDPDHVVDEADKFVKKSLFRKAAHIQDDKEETIPNPMRGDPFNSPRRVETLKSIGVEL</sequence>
<proteinExistence type="predicted"/>
<dbReference type="AlphaFoldDB" id="A0A1U8AR58"/>
<dbReference type="Proteomes" id="UP000189703">
    <property type="component" value="Unplaced"/>
</dbReference>
<reference evidence="2" key="1">
    <citation type="submission" date="2025-08" db="UniProtKB">
        <authorList>
            <consortium name="RefSeq"/>
        </authorList>
    </citation>
    <scope>IDENTIFICATION</scope>
</reference>
<accession>A0A1U8AR58</accession>
<dbReference type="eggNOG" id="ENOG502S3M8">
    <property type="taxonomic scope" value="Eukaryota"/>
</dbReference>
<dbReference type="OrthoDB" id="2013913at2759"/>
<dbReference type="PANTHER" id="PTHR33919:SF11">
    <property type="entry name" value="EXPRESSED PROTEIN"/>
    <property type="match status" value="1"/>
</dbReference>
<keyword evidence="1" id="KW-1185">Reference proteome</keyword>
<evidence type="ECO:0000313" key="2">
    <source>
        <dbReference type="RefSeq" id="XP_010265469.1"/>
    </source>
</evidence>